<dbReference type="EMBL" id="KV417279">
    <property type="protein sequence ID" value="KZO97545.1"/>
    <property type="molecule type" value="Genomic_DNA"/>
</dbReference>
<proteinExistence type="predicted"/>
<dbReference type="Proteomes" id="UP000076738">
    <property type="component" value="Unassembled WGS sequence"/>
</dbReference>
<evidence type="ECO:0000256" key="1">
    <source>
        <dbReference type="SAM" id="MobiDB-lite"/>
    </source>
</evidence>
<reference evidence="2 3" key="1">
    <citation type="journal article" date="2016" name="Mol. Biol. Evol.">
        <title>Comparative Genomics of Early-Diverging Mushroom-Forming Fungi Provides Insights into the Origins of Lignocellulose Decay Capabilities.</title>
        <authorList>
            <person name="Nagy L.G."/>
            <person name="Riley R."/>
            <person name="Tritt A."/>
            <person name="Adam C."/>
            <person name="Daum C."/>
            <person name="Floudas D."/>
            <person name="Sun H."/>
            <person name="Yadav J.S."/>
            <person name="Pangilinan J."/>
            <person name="Larsson K.H."/>
            <person name="Matsuura K."/>
            <person name="Barry K."/>
            <person name="Labutti K."/>
            <person name="Kuo R."/>
            <person name="Ohm R.A."/>
            <person name="Bhattacharya S.S."/>
            <person name="Shirouzu T."/>
            <person name="Yoshinaga Y."/>
            <person name="Martin F.M."/>
            <person name="Grigoriev I.V."/>
            <person name="Hibbett D.S."/>
        </authorList>
    </citation>
    <scope>NUCLEOTIDE SEQUENCE [LARGE SCALE GENOMIC DNA]</scope>
    <source>
        <strain evidence="2 3">TUFC12733</strain>
    </source>
</reference>
<feature type="compositionally biased region" description="Pro residues" evidence="1">
    <location>
        <begin position="58"/>
        <end position="81"/>
    </location>
</feature>
<dbReference type="AlphaFoldDB" id="A0A167NBN2"/>
<name>A0A167NBN2_CALVF</name>
<feature type="compositionally biased region" description="Pro residues" evidence="1">
    <location>
        <begin position="95"/>
        <end position="105"/>
    </location>
</feature>
<accession>A0A167NBN2</accession>
<keyword evidence="3" id="KW-1185">Reference proteome</keyword>
<evidence type="ECO:0000313" key="3">
    <source>
        <dbReference type="Proteomes" id="UP000076738"/>
    </source>
</evidence>
<feature type="compositionally biased region" description="Low complexity" evidence="1">
    <location>
        <begin position="82"/>
        <end position="94"/>
    </location>
</feature>
<gene>
    <name evidence="2" type="ORF">CALVIDRAFT_72336</name>
</gene>
<sequence>MLVCSQDSQSPKKIPYPYLQYSTHSFHPPVLGRSSLGLACVVSLGPLGRYQTSLVSAPAPPGAPLRPPARPSPAAPRPPPRGRASAHAPPAHASSPPPPSPPFPTSPQISPPRASRPLAGSARGAYAGGRRSSSLPLFPPPGEAAGGACAVDAVDVVVPGGRGGCLAGPTRIRKPGRRR</sequence>
<feature type="region of interest" description="Disordered" evidence="1">
    <location>
        <begin position="52"/>
        <end position="140"/>
    </location>
</feature>
<feature type="compositionally biased region" description="Low complexity" evidence="1">
    <location>
        <begin position="106"/>
        <end position="136"/>
    </location>
</feature>
<evidence type="ECO:0000313" key="2">
    <source>
        <dbReference type="EMBL" id="KZO97545.1"/>
    </source>
</evidence>
<protein>
    <submittedName>
        <fullName evidence="2">Uncharacterized protein</fullName>
    </submittedName>
</protein>
<organism evidence="2 3">
    <name type="scientific">Calocera viscosa (strain TUFC12733)</name>
    <dbReference type="NCBI Taxonomy" id="1330018"/>
    <lineage>
        <taxon>Eukaryota</taxon>
        <taxon>Fungi</taxon>
        <taxon>Dikarya</taxon>
        <taxon>Basidiomycota</taxon>
        <taxon>Agaricomycotina</taxon>
        <taxon>Dacrymycetes</taxon>
        <taxon>Dacrymycetales</taxon>
        <taxon>Dacrymycetaceae</taxon>
        <taxon>Calocera</taxon>
    </lineage>
</organism>